<feature type="domain" description="FAD/NAD(P)-binding" evidence="6">
    <location>
        <begin position="7"/>
        <end position="327"/>
    </location>
</feature>
<name>A0A7K0K408_9ACTO</name>
<organism evidence="7 8">
    <name type="scientific">Mobiluncus porci</name>
    <dbReference type="NCBI Taxonomy" id="2652278"/>
    <lineage>
        <taxon>Bacteria</taxon>
        <taxon>Bacillati</taxon>
        <taxon>Actinomycetota</taxon>
        <taxon>Actinomycetes</taxon>
        <taxon>Actinomycetales</taxon>
        <taxon>Actinomycetaceae</taxon>
        <taxon>Mobiluncus</taxon>
    </lineage>
</organism>
<feature type="domain" description="Pyridine nucleotide-disulphide oxidoreductase dimerisation" evidence="5">
    <location>
        <begin position="348"/>
        <end position="456"/>
    </location>
</feature>
<evidence type="ECO:0000256" key="4">
    <source>
        <dbReference type="PIRSR" id="PIRSR000350-3"/>
    </source>
</evidence>
<dbReference type="Pfam" id="PF02852">
    <property type="entry name" value="Pyr_redox_dim"/>
    <property type="match status" value="1"/>
</dbReference>
<comment type="cofactor">
    <cofactor evidence="4">
        <name>FAD</name>
        <dbReference type="ChEBI" id="CHEBI:57692"/>
    </cofactor>
    <text evidence="4">Binds 1 FAD per subunit.</text>
</comment>
<dbReference type="PANTHER" id="PTHR43014:SF1">
    <property type="entry name" value="NAD(P)H DEHYDROGENASE (QUINONE)"/>
    <property type="match status" value="1"/>
</dbReference>
<dbReference type="PIRSF" id="PIRSF000350">
    <property type="entry name" value="Mercury_reductase_MerA"/>
    <property type="match status" value="1"/>
</dbReference>
<dbReference type="InterPro" id="IPR016156">
    <property type="entry name" value="FAD/NAD-linked_Rdtase_dimer_sf"/>
</dbReference>
<evidence type="ECO:0000259" key="5">
    <source>
        <dbReference type="Pfam" id="PF02852"/>
    </source>
</evidence>
<protein>
    <submittedName>
        <fullName evidence="7">NAD(P)H-quinone dehydrogenase</fullName>
    </submittedName>
</protein>
<dbReference type="InterPro" id="IPR004099">
    <property type="entry name" value="Pyr_nucl-diS_OxRdtase_dimer"/>
</dbReference>
<comment type="similarity">
    <text evidence="1">Belongs to the class-I pyridine nucleotide-disulfide oxidoreductase family.</text>
</comment>
<dbReference type="EMBL" id="VUMY01000015">
    <property type="protein sequence ID" value="MST50217.1"/>
    <property type="molecule type" value="Genomic_DNA"/>
</dbReference>
<dbReference type="PRINTS" id="PR00368">
    <property type="entry name" value="FADPNR"/>
</dbReference>
<dbReference type="RefSeq" id="WP_154545657.1">
    <property type="nucleotide sequence ID" value="NZ_VUMY01000015.1"/>
</dbReference>
<dbReference type="Pfam" id="PF07992">
    <property type="entry name" value="Pyr_redox_2"/>
    <property type="match status" value="1"/>
</dbReference>
<feature type="binding site" evidence="4">
    <location>
        <begin position="184"/>
        <end position="191"/>
    </location>
    <ligand>
        <name>NAD(+)</name>
        <dbReference type="ChEBI" id="CHEBI:57540"/>
    </ligand>
</feature>
<keyword evidence="3 4" id="KW-0274">FAD</keyword>
<evidence type="ECO:0000256" key="3">
    <source>
        <dbReference type="ARBA" id="ARBA00022827"/>
    </source>
</evidence>
<dbReference type="PRINTS" id="PR00411">
    <property type="entry name" value="PNDRDTASEI"/>
</dbReference>
<evidence type="ECO:0000256" key="1">
    <source>
        <dbReference type="ARBA" id="ARBA00007532"/>
    </source>
</evidence>
<keyword evidence="2" id="KW-0285">Flavoprotein</keyword>
<dbReference type="Gene3D" id="3.30.390.30">
    <property type="match status" value="1"/>
</dbReference>
<keyword evidence="4" id="KW-0520">NAD</keyword>
<feature type="binding site" evidence="4">
    <location>
        <position position="52"/>
    </location>
    <ligand>
        <name>FAD</name>
        <dbReference type="ChEBI" id="CHEBI:57692"/>
    </ligand>
</feature>
<keyword evidence="8" id="KW-1185">Reference proteome</keyword>
<dbReference type="InterPro" id="IPR001100">
    <property type="entry name" value="Pyr_nuc-diS_OxRdtase"/>
</dbReference>
<dbReference type="GO" id="GO:0050660">
    <property type="term" value="F:flavin adenine dinucleotide binding"/>
    <property type="evidence" value="ECO:0007669"/>
    <property type="project" value="TreeGrafter"/>
</dbReference>
<reference evidence="7 8" key="1">
    <citation type="submission" date="2019-08" db="EMBL/GenBank/DDBJ databases">
        <title>In-depth cultivation of the pig gut microbiome towards novel bacterial diversity and tailored functional studies.</title>
        <authorList>
            <person name="Wylensek D."/>
            <person name="Hitch T.C.A."/>
            <person name="Clavel T."/>
        </authorList>
    </citation>
    <scope>NUCLEOTIDE SEQUENCE [LARGE SCALE GENOMIC DNA]</scope>
    <source>
        <strain evidence="7 8">RF-GAM-744-WT-7</strain>
    </source>
</reference>
<sequence length="465" mass="49881">MAKNEITVVIIGGGPGGYEAAAQARVHGARTILIEEQGPGGSAVLTDVIPSKTLIASSVWMDNVRRAGELNIIEEGSSYTADVLGIFQRVGRMAAAQSEEITHRLTEDGVEIIHGRGEVCPETGENGMRIVKVGERRFEANAVIIATGARPRKLDRAMPDGKRILTWKQIYSLKEVPEHLIVVGSGVTGAEFASAFNSVGVKVTLVSSRDRVLPNDDPDAARLIEEVFKKNGVNIFPNSRAEAARVEDDKVIVTLHDGREIEGSHVLMAVGAIPNTDKMGLEEAGVELDERGFIKTDRVSRTTANRIYAAGDCTGVFLLASVASAQGRLAIAHALGDAVEPLELSQVSSNIFTNPEIAAVGVTQAQVDSGEVDCVSVILPIARNARARMRGIDEGFVKLFARRRTRTIAGAVICIQYAGEFIFPLTLAVKNRLTVDQFAGTFTIYPSISGTITEAARSLHKMVED</sequence>
<dbReference type="SUPFAM" id="SSF55424">
    <property type="entry name" value="FAD/NAD-linked reductases, dimerisation (C-terminal) domain"/>
    <property type="match status" value="1"/>
</dbReference>
<dbReference type="PANTHER" id="PTHR43014">
    <property type="entry name" value="MERCURIC REDUCTASE"/>
    <property type="match status" value="1"/>
</dbReference>
<accession>A0A7K0K408</accession>
<proteinExistence type="inferred from homology"/>
<evidence type="ECO:0000256" key="2">
    <source>
        <dbReference type="ARBA" id="ARBA00022630"/>
    </source>
</evidence>
<dbReference type="AlphaFoldDB" id="A0A7K0K408"/>
<dbReference type="Proteomes" id="UP000442535">
    <property type="component" value="Unassembled WGS sequence"/>
</dbReference>
<gene>
    <name evidence="7" type="ORF">FYJ63_08230</name>
</gene>
<feature type="binding site" evidence="4">
    <location>
        <position position="117"/>
    </location>
    <ligand>
        <name>FAD</name>
        <dbReference type="ChEBI" id="CHEBI:57692"/>
    </ligand>
</feature>
<dbReference type="GO" id="GO:0003955">
    <property type="term" value="F:NAD(P)H dehydrogenase (quinone) activity"/>
    <property type="evidence" value="ECO:0007669"/>
    <property type="project" value="TreeGrafter"/>
</dbReference>
<dbReference type="Gene3D" id="3.50.50.60">
    <property type="entry name" value="FAD/NAD(P)-binding domain"/>
    <property type="match status" value="2"/>
</dbReference>
<evidence type="ECO:0000259" key="6">
    <source>
        <dbReference type="Pfam" id="PF07992"/>
    </source>
</evidence>
<keyword evidence="4" id="KW-0547">Nucleotide-binding</keyword>
<dbReference type="SUPFAM" id="SSF51905">
    <property type="entry name" value="FAD/NAD(P)-binding domain"/>
    <property type="match status" value="1"/>
</dbReference>
<comment type="caution">
    <text evidence="7">The sequence shown here is derived from an EMBL/GenBank/DDBJ whole genome shotgun (WGS) entry which is preliminary data.</text>
</comment>
<evidence type="ECO:0000313" key="8">
    <source>
        <dbReference type="Proteomes" id="UP000442535"/>
    </source>
</evidence>
<dbReference type="InterPro" id="IPR023753">
    <property type="entry name" value="FAD/NAD-binding_dom"/>
</dbReference>
<feature type="binding site" evidence="4">
    <location>
        <position position="312"/>
    </location>
    <ligand>
        <name>FAD</name>
        <dbReference type="ChEBI" id="CHEBI:57692"/>
    </ligand>
</feature>
<dbReference type="InterPro" id="IPR036188">
    <property type="entry name" value="FAD/NAD-bd_sf"/>
</dbReference>
<dbReference type="NCBIfam" id="NF005883">
    <property type="entry name" value="PRK07845.1"/>
    <property type="match status" value="1"/>
</dbReference>
<feature type="binding site" evidence="4">
    <location>
        <position position="271"/>
    </location>
    <ligand>
        <name>NAD(+)</name>
        <dbReference type="ChEBI" id="CHEBI:57540"/>
    </ligand>
</feature>
<evidence type="ECO:0000313" key="7">
    <source>
        <dbReference type="EMBL" id="MST50217.1"/>
    </source>
</evidence>